<evidence type="ECO:0000256" key="4">
    <source>
        <dbReference type="ARBA" id="ARBA00022475"/>
    </source>
</evidence>
<dbReference type="Proteomes" id="UP000319732">
    <property type="component" value="Unassembled WGS sequence"/>
</dbReference>
<comment type="catalytic activity">
    <reaction evidence="1">
        <text>ATP + protein L-histidine = ADP + protein N-phospho-L-histidine.</text>
        <dbReference type="EC" id="2.7.13.3"/>
    </reaction>
</comment>
<dbReference type="InterPro" id="IPR005467">
    <property type="entry name" value="His_kinase_dom"/>
</dbReference>
<dbReference type="Gene3D" id="1.10.287.130">
    <property type="match status" value="1"/>
</dbReference>
<dbReference type="GO" id="GO:0000155">
    <property type="term" value="F:phosphorelay sensor kinase activity"/>
    <property type="evidence" value="ECO:0007669"/>
    <property type="project" value="InterPro"/>
</dbReference>
<dbReference type="RefSeq" id="WP_142905208.1">
    <property type="nucleotide sequence ID" value="NZ_ML660095.1"/>
</dbReference>
<dbReference type="PANTHER" id="PTHR44936">
    <property type="entry name" value="SENSOR PROTEIN CREC"/>
    <property type="match status" value="1"/>
</dbReference>
<dbReference type="PRINTS" id="PR00344">
    <property type="entry name" value="BCTRLSENSOR"/>
</dbReference>
<evidence type="ECO:0000313" key="14">
    <source>
        <dbReference type="Proteomes" id="UP000319732"/>
    </source>
</evidence>
<evidence type="ECO:0000256" key="1">
    <source>
        <dbReference type="ARBA" id="ARBA00000085"/>
    </source>
</evidence>
<dbReference type="AlphaFoldDB" id="A0A545TFJ1"/>
<keyword evidence="10" id="KW-1133">Transmembrane helix</keyword>
<dbReference type="SMART" id="SM00387">
    <property type="entry name" value="HATPase_c"/>
    <property type="match status" value="1"/>
</dbReference>
<dbReference type="GO" id="GO:0005886">
    <property type="term" value="C:plasma membrane"/>
    <property type="evidence" value="ECO:0007669"/>
    <property type="project" value="UniProtKB-SubCell"/>
</dbReference>
<dbReference type="InterPro" id="IPR003660">
    <property type="entry name" value="HAMP_dom"/>
</dbReference>
<dbReference type="Pfam" id="PF02518">
    <property type="entry name" value="HATPase_c"/>
    <property type="match status" value="1"/>
</dbReference>
<keyword evidence="8" id="KW-0418">Kinase</keyword>
<evidence type="ECO:0000259" key="11">
    <source>
        <dbReference type="PROSITE" id="PS50109"/>
    </source>
</evidence>
<comment type="subcellular location">
    <subcellularLocation>
        <location evidence="2">Cell membrane</location>
        <topology evidence="2">Multi-pass membrane protein</topology>
    </subcellularLocation>
</comment>
<dbReference type="SUPFAM" id="SSF47384">
    <property type="entry name" value="Homodimeric domain of signal transducing histidine kinase"/>
    <property type="match status" value="1"/>
</dbReference>
<reference evidence="13 14" key="1">
    <citation type="submission" date="2019-06" db="EMBL/GenBank/DDBJ databases">
        <title>Whole genome sequence for Cellvibrionaceae sp. R142.</title>
        <authorList>
            <person name="Wang G."/>
        </authorList>
    </citation>
    <scope>NUCLEOTIDE SEQUENCE [LARGE SCALE GENOMIC DNA]</scope>
    <source>
        <strain evidence="13 14">R142</strain>
    </source>
</reference>
<feature type="domain" description="Histidine kinase" evidence="11">
    <location>
        <begin position="215"/>
        <end position="427"/>
    </location>
</feature>
<dbReference type="Pfam" id="PF00512">
    <property type="entry name" value="HisKA"/>
    <property type="match status" value="1"/>
</dbReference>
<dbReference type="EMBL" id="VHSG01000015">
    <property type="protein sequence ID" value="TQV75999.1"/>
    <property type="molecule type" value="Genomic_DNA"/>
</dbReference>
<dbReference type="InterPro" id="IPR050980">
    <property type="entry name" value="2C_sensor_his_kinase"/>
</dbReference>
<evidence type="ECO:0000256" key="3">
    <source>
        <dbReference type="ARBA" id="ARBA00012438"/>
    </source>
</evidence>
<protein>
    <recommendedName>
        <fullName evidence="3">histidine kinase</fullName>
        <ecNumber evidence="3">2.7.13.3</ecNumber>
    </recommendedName>
</protein>
<organism evidence="13 14">
    <name type="scientific">Exilibacterium tricleocarpae</name>
    <dbReference type="NCBI Taxonomy" id="2591008"/>
    <lineage>
        <taxon>Bacteria</taxon>
        <taxon>Pseudomonadati</taxon>
        <taxon>Pseudomonadota</taxon>
        <taxon>Gammaproteobacteria</taxon>
        <taxon>Cellvibrionales</taxon>
        <taxon>Cellvibrionaceae</taxon>
        <taxon>Exilibacterium</taxon>
    </lineage>
</organism>
<evidence type="ECO:0000313" key="13">
    <source>
        <dbReference type="EMBL" id="TQV75999.1"/>
    </source>
</evidence>
<keyword evidence="5" id="KW-0597">Phosphoprotein</keyword>
<feature type="domain" description="HAMP" evidence="12">
    <location>
        <begin position="155"/>
        <end position="207"/>
    </location>
</feature>
<dbReference type="SUPFAM" id="SSF55874">
    <property type="entry name" value="ATPase domain of HSP90 chaperone/DNA topoisomerase II/histidine kinase"/>
    <property type="match status" value="1"/>
</dbReference>
<dbReference type="InterPro" id="IPR004358">
    <property type="entry name" value="Sig_transdc_His_kin-like_C"/>
</dbReference>
<sequence>MARLFIQLYLLIVATLLVMGWGLDRLWQLYGDQTSLENDGTYSTLLILEHELRQLSPDRWQAYVDEVSASTAVQLLLFDGDDIAGSAVQDKLARGEMAQMQSEADYWLYLKQIPGADRVLALKQQREAQGRSPFEWLLMLIFYAAIALVIMIWVWPLSRDLKILERATRKFADNSWTFDADIKPNAQVFPLANAFRQMAARIERLINSHKDMSNAVSHELKTPLARIQFELAIAEKAADLTAMRRHISNIKGDAEEMNALATATLDYAILERADFSLHISEHRLAEILAAIVEHTNREAGDGVHIRFHTVVPAMPVSCDLHLMERLAKNLIYNALKYARTQVSVSLGFGGQAFCLTVEDDGPGIPESERERVFDSFVRLRTAGSGKDGFGLGLAIVKRVAQWHDGSVRVSESDLGGARFDVWWPRSPGVPAGH</sequence>
<dbReference type="OrthoDB" id="9804645at2"/>
<dbReference type="PANTHER" id="PTHR44936:SF10">
    <property type="entry name" value="SENSOR PROTEIN RSTB"/>
    <property type="match status" value="1"/>
</dbReference>
<dbReference type="InterPro" id="IPR036097">
    <property type="entry name" value="HisK_dim/P_sf"/>
</dbReference>
<evidence type="ECO:0000259" key="12">
    <source>
        <dbReference type="PROSITE" id="PS50885"/>
    </source>
</evidence>
<keyword evidence="9" id="KW-0067">ATP-binding</keyword>
<keyword evidence="6" id="KW-0808">Transferase</keyword>
<keyword evidence="10" id="KW-0472">Membrane</keyword>
<evidence type="ECO:0000256" key="5">
    <source>
        <dbReference type="ARBA" id="ARBA00022553"/>
    </source>
</evidence>
<evidence type="ECO:0000256" key="7">
    <source>
        <dbReference type="ARBA" id="ARBA00022741"/>
    </source>
</evidence>
<comment type="caution">
    <text evidence="13">The sequence shown here is derived from an EMBL/GenBank/DDBJ whole genome shotgun (WGS) entry which is preliminary data.</text>
</comment>
<evidence type="ECO:0000256" key="8">
    <source>
        <dbReference type="ARBA" id="ARBA00022777"/>
    </source>
</evidence>
<dbReference type="PROSITE" id="PS50109">
    <property type="entry name" value="HIS_KIN"/>
    <property type="match status" value="1"/>
</dbReference>
<keyword evidence="14" id="KW-1185">Reference proteome</keyword>
<name>A0A545TFJ1_9GAMM</name>
<gene>
    <name evidence="13" type="ORF">FKG94_15425</name>
</gene>
<keyword evidence="7" id="KW-0547">Nucleotide-binding</keyword>
<keyword evidence="10" id="KW-0812">Transmembrane</keyword>
<evidence type="ECO:0000256" key="10">
    <source>
        <dbReference type="SAM" id="Phobius"/>
    </source>
</evidence>
<keyword evidence="4" id="KW-1003">Cell membrane</keyword>
<evidence type="ECO:0000256" key="6">
    <source>
        <dbReference type="ARBA" id="ARBA00022679"/>
    </source>
</evidence>
<dbReference type="GO" id="GO:0005524">
    <property type="term" value="F:ATP binding"/>
    <property type="evidence" value="ECO:0007669"/>
    <property type="project" value="UniProtKB-KW"/>
</dbReference>
<accession>A0A545TFJ1</accession>
<evidence type="ECO:0000256" key="9">
    <source>
        <dbReference type="ARBA" id="ARBA00022840"/>
    </source>
</evidence>
<dbReference type="EC" id="2.7.13.3" evidence="3"/>
<dbReference type="PROSITE" id="PS50885">
    <property type="entry name" value="HAMP"/>
    <property type="match status" value="1"/>
</dbReference>
<dbReference type="InterPro" id="IPR036890">
    <property type="entry name" value="HATPase_C_sf"/>
</dbReference>
<dbReference type="SMART" id="SM00388">
    <property type="entry name" value="HisKA"/>
    <property type="match status" value="1"/>
</dbReference>
<evidence type="ECO:0000256" key="2">
    <source>
        <dbReference type="ARBA" id="ARBA00004651"/>
    </source>
</evidence>
<feature type="transmembrane region" description="Helical" evidence="10">
    <location>
        <begin position="6"/>
        <end position="23"/>
    </location>
</feature>
<dbReference type="InterPro" id="IPR003594">
    <property type="entry name" value="HATPase_dom"/>
</dbReference>
<dbReference type="CDD" id="cd00082">
    <property type="entry name" value="HisKA"/>
    <property type="match status" value="1"/>
</dbReference>
<proteinExistence type="predicted"/>
<feature type="transmembrane region" description="Helical" evidence="10">
    <location>
        <begin position="136"/>
        <end position="155"/>
    </location>
</feature>
<dbReference type="InterPro" id="IPR003661">
    <property type="entry name" value="HisK_dim/P_dom"/>
</dbReference>
<dbReference type="Gene3D" id="3.30.565.10">
    <property type="entry name" value="Histidine kinase-like ATPase, C-terminal domain"/>
    <property type="match status" value="1"/>
</dbReference>